<accession>H8I797</accession>
<dbReference type="EC" id="2.7.4.7" evidence="6"/>
<dbReference type="PANTHER" id="PTHR20858:SF17">
    <property type="entry name" value="HYDROXYMETHYLPYRIMIDINE_PHOSPHOMETHYLPYRIMIDINE KINASE THI20-RELATED"/>
    <property type="match status" value="1"/>
</dbReference>
<keyword evidence="3 6" id="KW-0418">Kinase</keyword>
<dbReference type="HOGENOM" id="CLU_020520_0_0_2"/>
<dbReference type="GO" id="GO:0005524">
    <property type="term" value="F:ATP binding"/>
    <property type="evidence" value="ECO:0007669"/>
    <property type="project" value="UniProtKB-KW"/>
</dbReference>
<gene>
    <name evidence="6" type="primary">thiD</name>
    <name evidence="6" type="ordered locus">Mtc_2023</name>
</gene>
<dbReference type="GO" id="GO:0005829">
    <property type="term" value="C:cytosol"/>
    <property type="evidence" value="ECO:0007669"/>
    <property type="project" value="TreeGrafter"/>
</dbReference>
<keyword evidence="2" id="KW-0547">Nucleotide-binding</keyword>
<keyword evidence="1 6" id="KW-0808">Transferase</keyword>
<dbReference type="InterPro" id="IPR013749">
    <property type="entry name" value="PM/HMP-P_kinase-1"/>
</dbReference>
<name>H8I797_METCZ</name>
<protein>
    <submittedName>
        <fullName evidence="6">Phosphomethylpyrimidine kinase</fullName>
        <ecNumber evidence="6">2.7.4.7</ecNumber>
    </submittedName>
</protein>
<dbReference type="SUPFAM" id="SSF53613">
    <property type="entry name" value="Ribokinase-like"/>
    <property type="match status" value="1"/>
</dbReference>
<feature type="domain" description="Pyridoxamine kinase/Phosphomethylpyrimidine kinase" evidence="5">
    <location>
        <begin position="21"/>
        <end position="259"/>
    </location>
</feature>
<evidence type="ECO:0000259" key="5">
    <source>
        <dbReference type="Pfam" id="PF08543"/>
    </source>
</evidence>
<dbReference type="Proteomes" id="UP000005233">
    <property type="component" value="Chromosome"/>
</dbReference>
<dbReference type="KEGG" id="mez:Mtc_2023"/>
<reference evidence="6 7" key="1">
    <citation type="journal article" date="2012" name="J. Bacteriol.">
        <title>Complete genome sequence of a thermophilic methanogen, Methanocella conradii HZ254, isolated from Chinese rice field soil.</title>
        <authorList>
            <person name="Lu Z."/>
            <person name="Lu Y."/>
        </authorList>
    </citation>
    <scope>NUCLEOTIDE SEQUENCE [LARGE SCALE GENOMIC DNA]</scope>
    <source>
        <strain evidence="7">DSM 24694 / JCM 17849 / CGMCC 1.5162 / HZ254</strain>
    </source>
</reference>
<dbReference type="PANTHER" id="PTHR20858">
    <property type="entry name" value="PHOSPHOMETHYLPYRIMIDINE KINASE"/>
    <property type="match status" value="1"/>
</dbReference>
<organism evidence="6 7">
    <name type="scientific">Methanocella conradii (strain DSM 24694 / JCM 17849 / CGMCC 1.5162 / HZ254)</name>
    <dbReference type="NCBI Taxonomy" id="1041930"/>
    <lineage>
        <taxon>Archaea</taxon>
        <taxon>Methanobacteriati</taxon>
        <taxon>Methanobacteriota</taxon>
        <taxon>Stenosarchaea group</taxon>
        <taxon>Methanomicrobia</taxon>
        <taxon>Methanocellales</taxon>
        <taxon>Methanocellaceae</taxon>
        <taxon>Methanocella</taxon>
    </lineage>
</organism>
<evidence type="ECO:0000256" key="2">
    <source>
        <dbReference type="ARBA" id="ARBA00022741"/>
    </source>
</evidence>
<dbReference type="GO" id="GO:0008902">
    <property type="term" value="F:hydroxymethylpyrimidine kinase activity"/>
    <property type="evidence" value="ECO:0007669"/>
    <property type="project" value="TreeGrafter"/>
</dbReference>
<dbReference type="NCBIfam" id="TIGR00097">
    <property type="entry name" value="HMP-P_kinase"/>
    <property type="match status" value="1"/>
</dbReference>
<dbReference type="EMBL" id="CP003243">
    <property type="protein sequence ID" value="AFD00763.1"/>
    <property type="molecule type" value="Genomic_DNA"/>
</dbReference>
<dbReference type="InterPro" id="IPR029056">
    <property type="entry name" value="Ribokinase-like"/>
</dbReference>
<evidence type="ECO:0000256" key="3">
    <source>
        <dbReference type="ARBA" id="ARBA00022777"/>
    </source>
</evidence>
<dbReference type="GO" id="GO:0009228">
    <property type="term" value="P:thiamine biosynthetic process"/>
    <property type="evidence" value="ECO:0007669"/>
    <property type="project" value="InterPro"/>
</dbReference>
<evidence type="ECO:0000256" key="1">
    <source>
        <dbReference type="ARBA" id="ARBA00022679"/>
    </source>
</evidence>
<dbReference type="InterPro" id="IPR004399">
    <property type="entry name" value="HMP/HMP-P_kinase_dom"/>
</dbReference>
<dbReference type="Gene3D" id="3.40.1190.20">
    <property type="match status" value="1"/>
</dbReference>
<dbReference type="CDD" id="cd01169">
    <property type="entry name" value="HMPP_kinase"/>
    <property type="match status" value="1"/>
</dbReference>
<dbReference type="FunFam" id="3.40.1190.20:FF:000003">
    <property type="entry name" value="Phosphomethylpyrimidine kinase ThiD"/>
    <property type="match status" value="1"/>
</dbReference>
<evidence type="ECO:0000313" key="7">
    <source>
        <dbReference type="Proteomes" id="UP000005233"/>
    </source>
</evidence>
<evidence type="ECO:0000256" key="4">
    <source>
        <dbReference type="ARBA" id="ARBA00022840"/>
    </source>
</evidence>
<dbReference type="AlphaFoldDB" id="H8I797"/>
<keyword evidence="4" id="KW-0067">ATP-binding</keyword>
<evidence type="ECO:0000313" key="6">
    <source>
        <dbReference type="EMBL" id="AFD00763.1"/>
    </source>
</evidence>
<keyword evidence="7" id="KW-1185">Reference proteome</keyword>
<sequence>MPVGILKHMSHFTALTIAGSDSGGGAGIAADLKTFQALGVHGTCAITAITSQNTLGVQAVFDVPPRVIESQIDSVMADFEVIYAKTGMLSRVETVECVARKARDYGLKLVVDPVMAAEAGGRLLNQDAVEALKEFMLPLAEVATPNVFEASALSGILVNDVESAKEACKAIHALGARRVVVTGGHIGGIDVLYDGSFKVFRGELVKGGTHGTGCTYSAAITAYLARGESVENACSKAKEFVRNAVTRSMDVGHGVRPVNPGGIK</sequence>
<dbReference type="GO" id="GO:0008972">
    <property type="term" value="F:phosphomethylpyrimidine kinase activity"/>
    <property type="evidence" value="ECO:0007669"/>
    <property type="project" value="UniProtKB-EC"/>
</dbReference>
<dbReference type="Pfam" id="PF08543">
    <property type="entry name" value="Phos_pyr_kin"/>
    <property type="match status" value="1"/>
</dbReference>
<dbReference type="STRING" id="1041930.Mtc_2023"/>
<proteinExistence type="predicted"/>
<dbReference type="eggNOG" id="arCOG00020">
    <property type="taxonomic scope" value="Archaea"/>
</dbReference>